<sequence>PPPEPLLSWIVDHSSNPIAKDFHKYIRAYNTAFAFAAIVVEQVSEDTAPGASRIRNQPYNRNSSGPRISTGATSTTLANETFRISGTIYHRMGSLRPSSGPPAFAQVYFYDVEEQLQHRTSLISHLRPDTIEILQRLITANNPYASQFQTLLQQHGPEQIGALRVTITSGRRLGRRYDAQTYPEVSALVTERTVDGAFSPHNIIVHGHFNGTKIISSLHPSYMPLHYVLMYPFGEDGWSPDMLSAVPSVSGAPSDGDSGYKISLRQYCAYMLMVRSGYYSHHYGRLFQQFVVDNYVRIEASRLQFLLLNQDTLRAEMYSGIGDGVDPRQVGRSIVLPSSFSGGP</sequence>
<evidence type="ECO:0000256" key="1">
    <source>
        <dbReference type="SAM" id="MobiDB-lite"/>
    </source>
</evidence>
<dbReference type="AlphaFoldDB" id="A0A163J2V1"/>
<name>A0A163J2V1_ABSGL</name>
<dbReference type="EMBL" id="LT551365">
    <property type="protein sequence ID" value="SAL96845.1"/>
    <property type="molecule type" value="Genomic_DNA"/>
</dbReference>
<dbReference type="OrthoDB" id="2272314at2759"/>
<dbReference type="STRING" id="4829.A0A163J2V1"/>
<evidence type="ECO:0000313" key="4">
    <source>
        <dbReference type="Proteomes" id="UP000078561"/>
    </source>
</evidence>
<dbReference type="InterPro" id="IPR025476">
    <property type="entry name" value="Helitron_helicase-like"/>
</dbReference>
<proteinExistence type="predicted"/>
<feature type="domain" description="Helitron helicase-like" evidence="2">
    <location>
        <begin position="267"/>
        <end position="344"/>
    </location>
</feature>
<dbReference type="InParanoid" id="A0A163J2V1"/>
<feature type="non-terminal residue" evidence="3">
    <location>
        <position position="1"/>
    </location>
</feature>
<evidence type="ECO:0000313" key="3">
    <source>
        <dbReference type="EMBL" id="SAL96845.1"/>
    </source>
</evidence>
<keyword evidence="4" id="KW-1185">Reference proteome</keyword>
<feature type="non-terminal residue" evidence="3">
    <location>
        <position position="344"/>
    </location>
</feature>
<evidence type="ECO:0000259" key="2">
    <source>
        <dbReference type="Pfam" id="PF14214"/>
    </source>
</evidence>
<protein>
    <recommendedName>
        <fullName evidence="2">Helitron helicase-like domain-containing protein</fullName>
    </recommendedName>
</protein>
<organism evidence="3">
    <name type="scientific">Absidia glauca</name>
    <name type="common">Pin mould</name>
    <dbReference type="NCBI Taxonomy" id="4829"/>
    <lineage>
        <taxon>Eukaryota</taxon>
        <taxon>Fungi</taxon>
        <taxon>Fungi incertae sedis</taxon>
        <taxon>Mucoromycota</taxon>
        <taxon>Mucoromycotina</taxon>
        <taxon>Mucoromycetes</taxon>
        <taxon>Mucorales</taxon>
        <taxon>Cunninghamellaceae</taxon>
        <taxon>Absidia</taxon>
    </lineage>
</organism>
<accession>A0A163J2V1</accession>
<dbReference type="Proteomes" id="UP000078561">
    <property type="component" value="Unassembled WGS sequence"/>
</dbReference>
<dbReference type="Pfam" id="PF14214">
    <property type="entry name" value="Helitron_like_N"/>
    <property type="match status" value="1"/>
</dbReference>
<feature type="compositionally biased region" description="Polar residues" evidence="1">
    <location>
        <begin position="54"/>
        <end position="72"/>
    </location>
</feature>
<gene>
    <name evidence="3" type="primary">ABSGL_02280.1 scaffold 3120</name>
</gene>
<reference evidence="3" key="1">
    <citation type="submission" date="2016-04" db="EMBL/GenBank/DDBJ databases">
        <authorList>
            <person name="Evans L.H."/>
            <person name="Alamgir A."/>
            <person name="Owens N."/>
            <person name="Weber N.D."/>
            <person name="Virtaneva K."/>
            <person name="Barbian K."/>
            <person name="Babar A."/>
            <person name="Rosenke K."/>
        </authorList>
    </citation>
    <scope>NUCLEOTIDE SEQUENCE [LARGE SCALE GENOMIC DNA]</scope>
    <source>
        <strain evidence="3">CBS 101.48</strain>
    </source>
</reference>
<dbReference type="PANTHER" id="PTHR45786:SF74">
    <property type="entry name" value="ATP-DEPENDENT DNA HELICASE"/>
    <property type="match status" value="1"/>
</dbReference>
<feature type="region of interest" description="Disordered" evidence="1">
    <location>
        <begin position="47"/>
        <end position="72"/>
    </location>
</feature>
<dbReference type="PANTHER" id="PTHR45786">
    <property type="entry name" value="DNA BINDING PROTEIN-LIKE"/>
    <property type="match status" value="1"/>
</dbReference>